<reference evidence="11 12" key="1">
    <citation type="submission" date="2023-07" db="EMBL/GenBank/DDBJ databases">
        <title>Sequencing the genomes of 1000 actinobacteria strains.</title>
        <authorList>
            <person name="Klenk H.-P."/>
        </authorList>
    </citation>
    <scope>NUCLEOTIDE SEQUENCE [LARGE SCALE GENOMIC DNA]</scope>
    <source>
        <strain evidence="11 12">DSM 43749</strain>
    </source>
</reference>
<evidence type="ECO:0000256" key="4">
    <source>
        <dbReference type="ARBA" id="ARBA00022679"/>
    </source>
</evidence>
<evidence type="ECO:0000256" key="1">
    <source>
        <dbReference type="ARBA" id="ARBA00000085"/>
    </source>
</evidence>
<evidence type="ECO:0000256" key="2">
    <source>
        <dbReference type="ARBA" id="ARBA00012438"/>
    </source>
</evidence>
<dbReference type="EMBL" id="JAVDSG010000001">
    <property type="protein sequence ID" value="MDR6594160.1"/>
    <property type="molecule type" value="Genomic_DNA"/>
</dbReference>
<evidence type="ECO:0000313" key="12">
    <source>
        <dbReference type="Proteomes" id="UP001268819"/>
    </source>
</evidence>
<dbReference type="InterPro" id="IPR003594">
    <property type="entry name" value="HATPase_dom"/>
</dbReference>
<feature type="transmembrane region" description="Helical" evidence="9">
    <location>
        <begin position="36"/>
        <end position="53"/>
    </location>
</feature>
<keyword evidence="12" id="KW-1185">Reference proteome</keyword>
<dbReference type="PANTHER" id="PTHR24421">
    <property type="entry name" value="NITRATE/NITRITE SENSOR PROTEIN NARX-RELATED"/>
    <property type="match status" value="1"/>
</dbReference>
<comment type="catalytic activity">
    <reaction evidence="1">
        <text>ATP + protein L-histidine = ADP + protein N-phospho-L-histidine.</text>
        <dbReference type="EC" id="2.7.13.3"/>
    </reaction>
</comment>
<dbReference type="InterPro" id="IPR011712">
    <property type="entry name" value="Sig_transdc_His_kin_sub3_dim/P"/>
</dbReference>
<evidence type="ECO:0000256" key="7">
    <source>
        <dbReference type="ARBA" id="ARBA00022840"/>
    </source>
</evidence>
<dbReference type="CDD" id="cd16917">
    <property type="entry name" value="HATPase_UhpB-NarQ-NarX-like"/>
    <property type="match status" value="1"/>
</dbReference>
<gene>
    <name evidence="11" type="ORF">J2S66_002544</name>
</gene>
<dbReference type="Pfam" id="PF07730">
    <property type="entry name" value="HisKA_3"/>
    <property type="match status" value="1"/>
</dbReference>
<keyword evidence="3" id="KW-0597">Phosphoprotein</keyword>
<keyword evidence="4" id="KW-0808">Transferase</keyword>
<evidence type="ECO:0000313" key="11">
    <source>
        <dbReference type="EMBL" id="MDR6594160.1"/>
    </source>
</evidence>
<evidence type="ECO:0000256" key="6">
    <source>
        <dbReference type="ARBA" id="ARBA00022777"/>
    </source>
</evidence>
<organism evidence="11 12">
    <name type="scientific">Saccharothrix longispora</name>
    <dbReference type="NCBI Taxonomy" id="33920"/>
    <lineage>
        <taxon>Bacteria</taxon>
        <taxon>Bacillati</taxon>
        <taxon>Actinomycetota</taxon>
        <taxon>Actinomycetes</taxon>
        <taxon>Pseudonocardiales</taxon>
        <taxon>Pseudonocardiaceae</taxon>
        <taxon>Saccharothrix</taxon>
    </lineage>
</organism>
<dbReference type="SUPFAM" id="SSF55874">
    <property type="entry name" value="ATPase domain of HSP90 chaperone/DNA topoisomerase II/histidine kinase"/>
    <property type="match status" value="1"/>
</dbReference>
<evidence type="ECO:0000256" key="5">
    <source>
        <dbReference type="ARBA" id="ARBA00022741"/>
    </source>
</evidence>
<dbReference type="SMART" id="SM00387">
    <property type="entry name" value="HATPase_c"/>
    <property type="match status" value="1"/>
</dbReference>
<feature type="transmembrane region" description="Helical" evidence="9">
    <location>
        <begin position="132"/>
        <end position="155"/>
    </location>
</feature>
<feature type="transmembrane region" description="Helical" evidence="9">
    <location>
        <begin position="83"/>
        <end position="101"/>
    </location>
</feature>
<dbReference type="InterPro" id="IPR036890">
    <property type="entry name" value="HATPase_C_sf"/>
</dbReference>
<dbReference type="Pfam" id="PF02518">
    <property type="entry name" value="HATPase_c"/>
    <property type="match status" value="1"/>
</dbReference>
<dbReference type="Proteomes" id="UP001268819">
    <property type="component" value="Unassembled WGS sequence"/>
</dbReference>
<feature type="domain" description="Histidine kinase/HSP90-like ATPase" evidence="10">
    <location>
        <begin position="284"/>
        <end position="377"/>
    </location>
</feature>
<dbReference type="PANTHER" id="PTHR24421:SF10">
    <property type="entry name" value="NITRATE_NITRITE SENSOR PROTEIN NARQ"/>
    <property type="match status" value="1"/>
</dbReference>
<evidence type="ECO:0000256" key="9">
    <source>
        <dbReference type="SAM" id="Phobius"/>
    </source>
</evidence>
<comment type="caution">
    <text evidence="11">The sequence shown here is derived from an EMBL/GenBank/DDBJ whole genome shotgun (WGS) entry which is preliminary data.</text>
</comment>
<keyword evidence="9" id="KW-0472">Membrane</keyword>
<evidence type="ECO:0000256" key="8">
    <source>
        <dbReference type="ARBA" id="ARBA00023012"/>
    </source>
</evidence>
<keyword evidence="9" id="KW-0812">Transmembrane</keyword>
<keyword evidence="5" id="KW-0547">Nucleotide-binding</keyword>
<proteinExistence type="predicted"/>
<keyword evidence="7" id="KW-0067">ATP-binding</keyword>
<dbReference type="Gene3D" id="3.30.565.10">
    <property type="entry name" value="Histidine kinase-like ATPase, C-terminal domain"/>
    <property type="match status" value="1"/>
</dbReference>
<dbReference type="EC" id="2.7.13.3" evidence="2"/>
<dbReference type="GO" id="GO:0016301">
    <property type="term" value="F:kinase activity"/>
    <property type="evidence" value="ECO:0007669"/>
    <property type="project" value="UniProtKB-KW"/>
</dbReference>
<evidence type="ECO:0000259" key="10">
    <source>
        <dbReference type="SMART" id="SM00387"/>
    </source>
</evidence>
<dbReference type="RefSeq" id="WP_310307157.1">
    <property type="nucleotide sequence ID" value="NZ_BAAAXB010000001.1"/>
</dbReference>
<feature type="transmembrane region" description="Helical" evidence="9">
    <location>
        <begin position="108"/>
        <end position="126"/>
    </location>
</feature>
<evidence type="ECO:0000256" key="3">
    <source>
        <dbReference type="ARBA" id="ARBA00022553"/>
    </source>
</evidence>
<sequence>MPGIRRVPPAQLFTTLVVGAVALVALVVEVCSAERVPGGVGLAVCGVLPALALSRTRFVTPAALVSVAFTVVAHQVPVGLDNTFGVVELAAFSWLVVRVVMLRPVRHLLWQVPLLTVAAAVLPVRLDTDDRAFVPDLVGLVGFGMLFMVLLGLYLRLHERRRADLHALAKQEQRLEYARDLHDFVAHHVTAIVAQARAVRYTTAAGTPPSPEALDAMLAAIERTGSQALASMRGMITVLRDERPPEERRLLADVLGEAVRDFPGPPRAVASVSDDLRGARPPAHVLDAVRHVVQESLTNVLRHAADATRVRVDARPADGGLEVSVTNDGRAADAPVLSGGGFGLVGLAERVEAVGGTLSAGPSDAGWRVTARLPSSLA</sequence>
<keyword evidence="8" id="KW-0902">Two-component regulatory system</keyword>
<feature type="transmembrane region" description="Helical" evidence="9">
    <location>
        <begin position="12"/>
        <end position="30"/>
    </location>
</feature>
<name>A0ABU1PU30_9PSEU</name>
<dbReference type="Gene3D" id="1.20.5.1930">
    <property type="match status" value="1"/>
</dbReference>
<accession>A0ABU1PU30</accession>
<keyword evidence="9" id="KW-1133">Transmembrane helix</keyword>
<dbReference type="InterPro" id="IPR050482">
    <property type="entry name" value="Sensor_HK_TwoCompSys"/>
</dbReference>
<protein>
    <recommendedName>
        <fullName evidence="2">histidine kinase</fullName>
        <ecNumber evidence="2">2.7.13.3</ecNumber>
    </recommendedName>
</protein>
<keyword evidence="6 11" id="KW-0418">Kinase</keyword>